<keyword evidence="3 7" id="KW-0312">Gluconeogenesis</keyword>
<dbReference type="EMBL" id="JAQQFM010000001">
    <property type="protein sequence ID" value="MFL9922644.1"/>
    <property type="molecule type" value="Genomic_DNA"/>
</dbReference>
<dbReference type="Gene3D" id="3.20.20.70">
    <property type="entry name" value="Aldolase class I"/>
    <property type="match status" value="1"/>
</dbReference>
<feature type="active site" description="Proton acceptor" evidence="7">
    <location>
        <position position="166"/>
    </location>
</feature>
<dbReference type="SUPFAM" id="SSF51351">
    <property type="entry name" value="Triosephosphate isomerase (TIM)"/>
    <property type="match status" value="1"/>
</dbReference>
<comment type="caution">
    <text evidence="9">The sequence shown here is derived from an EMBL/GenBank/DDBJ whole genome shotgun (WGS) entry which is preliminary data.</text>
</comment>
<keyword evidence="5 7" id="KW-0324">Glycolysis</keyword>
<comment type="similarity">
    <text evidence="2 7 8">Belongs to the triosephosphate isomerase family.</text>
</comment>
<evidence type="ECO:0000256" key="8">
    <source>
        <dbReference type="RuleBase" id="RU363013"/>
    </source>
</evidence>
<feature type="binding site" evidence="7">
    <location>
        <position position="211"/>
    </location>
    <ligand>
        <name>substrate</name>
    </ligand>
</feature>
<evidence type="ECO:0000256" key="2">
    <source>
        <dbReference type="ARBA" id="ARBA00007422"/>
    </source>
</evidence>
<comment type="pathway">
    <text evidence="7 8">Carbohydrate biosynthesis; gluconeogenesis.</text>
</comment>
<dbReference type="PROSITE" id="PS00171">
    <property type="entry name" value="TIM_1"/>
    <property type="match status" value="1"/>
</dbReference>
<dbReference type="InterPro" id="IPR000652">
    <property type="entry name" value="Triosephosphate_isomerase"/>
</dbReference>
<feature type="active site" description="Electrophile" evidence="7">
    <location>
        <position position="94"/>
    </location>
</feature>
<feature type="binding site" evidence="7">
    <location>
        <position position="172"/>
    </location>
    <ligand>
        <name>substrate</name>
    </ligand>
</feature>
<proteinExistence type="inferred from homology"/>
<comment type="catalytic activity">
    <reaction evidence="7 8">
        <text>D-glyceraldehyde 3-phosphate = dihydroxyacetone phosphate</text>
        <dbReference type="Rhea" id="RHEA:18585"/>
        <dbReference type="ChEBI" id="CHEBI:57642"/>
        <dbReference type="ChEBI" id="CHEBI:59776"/>
        <dbReference type="EC" id="5.3.1.1"/>
    </reaction>
</comment>
<keyword evidence="4 7" id="KW-0963">Cytoplasm</keyword>
<feature type="binding site" evidence="7">
    <location>
        <begin position="9"/>
        <end position="11"/>
    </location>
    <ligand>
        <name>substrate</name>
    </ligand>
</feature>
<dbReference type="HAMAP" id="MF_00147_B">
    <property type="entry name" value="TIM_B"/>
    <property type="match status" value="1"/>
</dbReference>
<reference evidence="9 10" key="1">
    <citation type="journal article" date="2024" name="Chem. Sci.">
        <title>Discovery of megapolipeptins by genome mining of a Burkholderiales bacteria collection.</title>
        <authorList>
            <person name="Paulo B.S."/>
            <person name="Recchia M.J.J."/>
            <person name="Lee S."/>
            <person name="Fergusson C.H."/>
            <person name="Romanowski S.B."/>
            <person name="Hernandez A."/>
            <person name="Krull N."/>
            <person name="Liu D.Y."/>
            <person name="Cavanagh H."/>
            <person name="Bos A."/>
            <person name="Gray C.A."/>
            <person name="Murphy B.T."/>
            <person name="Linington R.G."/>
            <person name="Eustaquio A.S."/>
        </authorList>
    </citation>
    <scope>NUCLEOTIDE SEQUENCE [LARGE SCALE GENOMIC DNA]</scope>
    <source>
        <strain evidence="9 10">RL21-008-BIB-A</strain>
    </source>
</reference>
<dbReference type="PROSITE" id="PS51440">
    <property type="entry name" value="TIM_2"/>
    <property type="match status" value="1"/>
</dbReference>
<dbReference type="PANTHER" id="PTHR21139:SF42">
    <property type="entry name" value="TRIOSEPHOSPHATE ISOMERASE"/>
    <property type="match status" value="1"/>
</dbReference>
<dbReference type="InterPro" id="IPR035990">
    <property type="entry name" value="TIM_sf"/>
</dbReference>
<keyword evidence="6 7" id="KW-0413">Isomerase</keyword>
<comment type="function">
    <text evidence="7">Involved in the gluconeogenesis. Catalyzes stereospecifically the conversion of dihydroxyacetone phosphate (DHAP) to D-glyceraldehyde-3-phosphate (G3P).</text>
</comment>
<dbReference type="GO" id="GO:0004807">
    <property type="term" value="F:triose-phosphate isomerase activity"/>
    <property type="evidence" value="ECO:0007669"/>
    <property type="project" value="UniProtKB-EC"/>
</dbReference>
<evidence type="ECO:0000256" key="1">
    <source>
        <dbReference type="ARBA" id="ARBA00004939"/>
    </source>
</evidence>
<evidence type="ECO:0000256" key="7">
    <source>
        <dbReference type="HAMAP-Rule" id="MF_00147"/>
    </source>
</evidence>
<dbReference type="PANTHER" id="PTHR21139">
    <property type="entry name" value="TRIOSEPHOSPHATE ISOMERASE"/>
    <property type="match status" value="1"/>
</dbReference>
<comment type="subcellular location">
    <subcellularLocation>
        <location evidence="7 8">Cytoplasm</location>
    </subcellularLocation>
</comment>
<gene>
    <name evidence="7 9" type="primary">tpiA</name>
    <name evidence="9" type="ORF">PQR62_00110</name>
</gene>
<evidence type="ECO:0000313" key="9">
    <source>
        <dbReference type="EMBL" id="MFL9922644.1"/>
    </source>
</evidence>
<organism evidence="9 10">
    <name type="scientific">Herbaspirillum lusitanum</name>
    <dbReference type="NCBI Taxonomy" id="213312"/>
    <lineage>
        <taxon>Bacteria</taxon>
        <taxon>Pseudomonadati</taxon>
        <taxon>Pseudomonadota</taxon>
        <taxon>Betaproteobacteria</taxon>
        <taxon>Burkholderiales</taxon>
        <taxon>Oxalobacteraceae</taxon>
        <taxon>Herbaspirillum</taxon>
    </lineage>
</organism>
<comment type="pathway">
    <text evidence="7 8">Carbohydrate degradation; glycolysis; D-glyceraldehyde 3-phosphate from glycerone phosphate: step 1/1.</text>
</comment>
<protein>
    <recommendedName>
        <fullName evidence="7 8">Triosephosphate isomerase</fullName>
        <shortName evidence="7">TIM</shortName>
        <shortName evidence="7">TPI</shortName>
        <ecNumber evidence="7 8">5.3.1.1</ecNumber>
    </recommendedName>
    <alternativeName>
        <fullName evidence="7">Triose-phosphate isomerase</fullName>
    </alternativeName>
</protein>
<evidence type="ECO:0000256" key="4">
    <source>
        <dbReference type="ARBA" id="ARBA00022490"/>
    </source>
</evidence>
<comment type="subunit">
    <text evidence="7 8">Homodimer.</text>
</comment>
<comment type="pathway">
    <text evidence="1">Carbohydrate metabolism; erythritol degradation.</text>
</comment>
<sequence length="248" mass="25300">MRRKLVAGNWKMNGSLAANSALIAGIKAGLPADVCDVAVCVPAPYLAQVQGEVAGSAIGLGAQDISAFASGAYTGEVSAAMLNEFACRYVIIGHSERRAYHGESDDSVALKTRVALQAGLIPIVCVGESLAEREAAQTNAVVGGQLDVVLAALNAEDVAKIVVAYEPVWAIGTGKTATPEMAQDVHAMLRAKLAAKSAEAAAKVCILYGGSMKPDNAKELLGMPDIDGGLIGGAALKPADFLAIIQAA</sequence>
<dbReference type="EC" id="5.3.1.1" evidence="7 8"/>
<dbReference type="RefSeq" id="WP_408153539.1">
    <property type="nucleotide sequence ID" value="NZ_JAQQFM010000001.1"/>
</dbReference>
<dbReference type="InterPro" id="IPR022896">
    <property type="entry name" value="TrioseP_Isoase_bac/euk"/>
</dbReference>
<keyword evidence="10" id="KW-1185">Reference proteome</keyword>
<evidence type="ECO:0000256" key="5">
    <source>
        <dbReference type="ARBA" id="ARBA00023152"/>
    </source>
</evidence>
<dbReference type="InterPro" id="IPR020861">
    <property type="entry name" value="Triosephosphate_isomerase_AS"/>
</dbReference>
<dbReference type="Proteomes" id="UP001629246">
    <property type="component" value="Unassembled WGS sequence"/>
</dbReference>
<evidence type="ECO:0000313" key="10">
    <source>
        <dbReference type="Proteomes" id="UP001629246"/>
    </source>
</evidence>
<feature type="binding site" evidence="7">
    <location>
        <begin position="232"/>
        <end position="233"/>
    </location>
    <ligand>
        <name>substrate</name>
    </ligand>
</feature>
<dbReference type="CDD" id="cd00311">
    <property type="entry name" value="TIM"/>
    <property type="match status" value="1"/>
</dbReference>
<evidence type="ECO:0000256" key="6">
    <source>
        <dbReference type="ARBA" id="ARBA00023235"/>
    </source>
</evidence>
<accession>A0ABW9A2J3</accession>
<evidence type="ECO:0000256" key="3">
    <source>
        <dbReference type="ARBA" id="ARBA00022432"/>
    </source>
</evidence>
<name>A0ABW9A2J3_9BURK</name>
<dbReference type="Pfam" id="PF00121">
    <property type="entry name" value="TIM"/>
    <property type="match status" value="1"/>
</dbReference>
<dbReference type="InterPro" id="IPR013785">
    <property type="entry name" value="Aldolase_TIM"/>
</dbReference>
<dbReference type="NCBIfam" id="TIGR00419">
    <property type="entry name" value="tim"/>
    <property type="match status" value="1"/>
</dbReference>